<evidence type="ECO:0000256" key="4">
    <source>
        <dbReference type="ARBA" id="ARBA00023136"/>
    </source>
</evidence>
<dbReference type="EMBL" id="AP021874">
    <property type="protein sequence ID" value="BBO69956.1"/>
    <property type="molecule type" value="Genomic_DNA"/>
</dbReference>
<organism evidence="7 8">
    <name type="scientific">Desulfosarcina alkanivorans</name>
    <dbReference type="NCBI Taxonomy" id="571177"/>
    <lineage>
        <taxon>Bacteria</taxon>
        <taxon>Pseudomonadati</taxon>
        <taxon>Thermodesulfobacteriota</taxon>
        <taxon>Desulfobacteria</taxon>
        <taxon>Desulfobacterales</taxon>
        <taxon>Desulfosarcinaceae</taxon>
        <taxon>Desulfosarcina</taxon>
    </lineage>
</organism>
<keyword evidence="3 5" id="KW-1133">Transmembrane helix</keyword>
<comment type="subcellular location">
    <subcellularLocation>
        <location evidence="1">Endomembrane system</location>
        <topology evidence="1">Multi-pass membrane protein</topology>
    </subcellularLocation>
</comment>
<reference evidence="7 8" key="1">
    <citation type="submission" date="2019-11" db="EMBL/GenBank/DDBJ databases">
        <title>Comparative genomics of hydrocarbon-degrading Desulfosarcina strains.</title>
        <authorList>
            <person name="Watanabe M."/>
            <person name="Kojima H."/>
            <person name="Fukui M."/>
        </authorList>
    </citation>
    <scope>NUCLEOTIDE SEQUENCE [LARGE SCALE GENOMIC DNA]</scope>
    <source>
        <strain evidence="7 8">PL12</strain>
    </source>
</reference>
<evidence type="ECO:0000259" key="6">
    <source>
        <dbReference type="Pfam" id="PF06803"/>
    </source>
</evidence>
<protein>
    <recommendedName>
        <fullName evidence="6">DUF1232 domain-containing protein</fullName>
    </recommendedName>
</protein>
<feature type="transmembrane region" description="Helical" evidence="5">
    <location>
        <begin position="104"/>
        <end position="129"/>
    </location>
</feature>
<feature type="domain" description="DUF1232" evidence="6">
    <location>
        <begin position="38"/>
        <end position="74"/>
    </location>
</feature>
<evidence type="ECO:0000256" key="3">
    <source>
        <dbReference type="ARBA" id="ARBA00022989"/>
    </source>
</evidence>
<evidence type="ECO:0000256" key="2">
    <source>
        <dbReference type="ARBA" id="ARBA00022692"/>
    </source>
</evidence>
<dbReference type="RefSeq" id="WP_155317942.1">
    <property type="nucleotide sequence ID" value="NZ_AP021874.1"/>
</dbReference>
<dbReference type="KEGG" id="dalk:DSCA_38860"/>
<evidence type="ECO:0000313" key="8">
    <source>
        <dbReference type="Proteomes" id="UP000427906"/>
    </source>
</evidence>
<keyword evidence="8" id="KW-1185">Reference proteome</keyword>
<dbReference type="InterPro" id="IPR010652">
    <property type="entry name" value="DUF1232"/>
</dbReference>
<dbReference type="OrthoDB" id="9804184at2"/>
<accession>A0A5K7YL62</accession>
<dbReference type="Pfam" id="PF06803">
    <property type="entry name" value="DUF1232"/>
    <property type="match status" value="1"/>
</dbReference>
<name>A0A5K7YL62_9BACT</name>
<feature type="transmembrane region" description="Helical" evidence="5">
    <location>
        <begin position="40"/>
        <end position="56"/>
    </location>
</feature>
<gene>
    <name evidence="7" type="ORF">DSCA_38860</name>
</gene>
<sequence>MTEGSGRVDRWKARVRTLKMEVHALLLACRDPRMPWPAKLVAALVVAYAASPIDLIPDFIPVLGYLDDLIILPLGIVLAIKMIPAEVMQDCRVRAGDVLPGTRAGAFIGATVVVVLWIAVIVAVVVFGYKLMGGQPSAISGLLPGHQF</sequence>
<dbReference type="GO" id="GO:0012505">
    <property type="term" value="C:endomembrane system"/>
    <property type="evidence" value="ECO:0007669"/>
    <property type="project" value="UniProtKB-SubCell"/>
</dbReference>
<evidence type="ECO:0000313" key="7">
    <source>
        <dbReference type="EMBL" id="BBO69956.1"/>
    </source>
</evidence>
<evidence type="ECO:0000256" key="1">
    <source>
        <dbReference type="ARBA" id="ARBA00004127"/>
    </source>
</evidence>
<proteinExistence type="predicted"/>
<keyword evidence="2 5" id="KW-0812">Transmembrane</keyword>
<evidence type="ECO:0000256" key="5">
    <source>
        <dbReference type="SAM" id="Phobius"/>
    </source>
</evidence>
<dbReference type="Proteomes" id="UP000427906">
    <property type="component" value="Chromosome"/>
</dbReference>
<keyword evidence="4 5" id="KW-0472">Membrane</keyword>
<dbReference type="AlphaFoldDB" id="A0A5K7YL62"/>